<feature type="compositionally biased region" description="Polar residues" evidence="8">
    <location>
        <begin position="457"/>
        <end position="476"/>
    </location>
</feature>
<evidence type="ECO:0000256" key="8">
    <source>
        <dbReference type="SAM" id="MobiDB-lite"/>
    </source>
</evidence>
<keyword evidence="6" id="KW-0648">Protein biosynthesis</keyword>
<dbReference type="FunFam" id="1.25.40.180:FF:000003">
    <property type="entry name" value="Putative eukaryotic translation initiation factor 4 gamma 1"/>
    <property type="match status" value="1"/>
</dbReference>
<accession>A0A140D2S1</accession>
<dbReference type="Pfam" id="PF02020">
    <property type="entry name" value="W2"/>
    <property type="match status" value="1"/>
</dbReference>
<feature type="non-terminal residue" evidence="11">
    <location>
        <position position="1"/>
    </location>
</feature>
<feature type="region of interest" description="Disordered" evidence="8">
    <location>
        <begin position="1"/>
        <end position="25"/>
    </location>
</feature>
<dbReference type="SMART" id="SM00544">
    <property type="entry name" value="MA3"/>
    <property type="match status" value="1"/>
</dbReference>
<feature type="compositionally biased region" description="Basic and acidic residues" evidence="8">
    <location>
        <begin position="630"/>
        <end position="642"/>
    </location>
</feature>
<dbReference type="Pfam" id="PF21140">
    <property type="entry name" value="eIF4G1-like_eIF4E-bd"/>
    <property type="match status" value="1"/>
</dbReference>
<feature type="region of interest" description="Disordered" evidence="8">
    <location>
        <begin position="816"/>
        <end position="845"/>
    </location>
</feature>
<keyword evidence="4" id="KW-0810">Translation regulation</keyword>
<dbReference type="InterPro" id="IPR049485">
    <property type="entry name" value="eIF4G1-like_eIF4E-bd"/>
</dbReference>
<dbReference type="PROSITE" id="PS51366">
    <property type="entry name" value="MI"/>
    <property type="match status" value="1"/>
</dbReference>
<dbReference type="GO" id="GO:0006417">
    <property type="term" value="P:regulation of translation"/>
    <property type="evidence" value="ECO:0007669"/>
    <property type="project" value="UniProtKB-KW"/>
</dbReference>
<feature type="compositionally biased region" description="Basic and acidic residues" evidence="8">
    <location>
        <begin position="1280"/>
        <end position="1303"/>
    </location>
</feature>
<feature type="coiled-coil region" evidence="7">
    <location>
        <begin position="942"/>
        <end position="977"/>
    </location>
</feature>
<dbReference type="Pfam" id="PF02847">
    <property type="entry name" value="MA3"/>
    <property type="match status" value="1"/>
</dbReference>
<comment type="similarity">
    <text evidence="1">Belongs to the eukaryotic initiation factor 4G family.</text>
</comment>
<name>A0A140D2S1_MYTGA</name>
<keyword evidence="7" id="KW-0175">Coiled coil</keyword>
<feature type="compositionally biased region" description="Low complexity" evidence="8">
    <location>
        <begin position="643"/>
        <end position="654"/>
    </location>
</feature>
<dbReference type="SMR" id="A0A140D2S1"/>
<keyword evidence="3" id="KW-0597">Phosphoprotein</keyword>
<proteinExistence type="evidence at transcript level"/>
<dbReference type="InterPro" id="IPR003891">
    <property type="entry name" value="Initiation_fac_eIF4g_MI"/>
</dbReference>
<protein>
    <submittedName>
        <fullName evidence="11">eIF4G</fullName>
    </submittedName>
</protein>
<dbReference type="Gene3D" id="1.25.40.180">
    <property type="match status" value="3"/>
</dbReference>
<evidence type="ECO:0000256" key="2">
    <source>
        <dbReference type="ARBA" id="ARBA00022540"/>
    </source>
</evidence>
<feature type="region of interest" description="Disordered" evidence="8">
    <location>
        <begin position="549"/>
        <end position="683"/>
    </location>
</feature>
<dbReference type="EMBL" id="KT694364">
    <property type="protein sequence ID" value="AMK01816.1"/>
    <property type="molecule type" value="mRNA"/>
</dbReference>
<feature type="domain" description="MI" evidence="10">
    <location>
        <begin position="1313"/>
        <end position="1435"/>
    </location>
</feature>
<feature type="domain" description="W2" evidence="9">
    <location>
        <begin position="1500"/>
        <end position="1672"/>
    </location>
</feature>
<feature type="compositionally biased region" description="Gly residues" evidence="8">
    <location>
        <begin position="774"/>
        <end position="783"/>
    </location>
</feature>
<dbReference type="GO" id="GO:0003743">
    <property type="term" value="F:translation initiation factor activity"/>
    <property type="evidence" value="ECO:0007669"/>
    <property type="project" value="UniProtKB-KW"/>
</dbReference>
<dbReference type="SMART" id="SM00543">
    <property type="entry name" value="MIF4G"/>
    <property type="match status" value="1"/>
</dbReference>
<dbReference type="SMART" id="SM00515">
    <property type="entry name" value="eIF5C"/>
    <property type="match status" value="1"/>
</dbReference>
<evidence type="ECO:0000256" key="3">
    <source>
        <dbReference type="ARBA" id="ARBA00022553"/>
    </source>
</evidence>
<keyword evidence="5" id="KW-0694">RNA-binding</keyword>
<feature type="compositionally biased region" description="Polar residues" evidence="8">
    <location>
        <begin position="429"/>
        <end position="444"/>
    </location>
</feature>
<evidence type="ECO:0000259" key="9">
    <source>
        <dbReference type="PROSITE" id="PS51363"/>
    </source>
</evidence>
<dbReference type="InterPro" id="IPR003307">
    <property type="entry name" value="W2_domain"/>
</dbReference>
<feature type="region of interest" description="Disordered" evidence="8">
    <location>
        <begin position="739"/>
        <end position="802"/>
    </location>
</feature>
<feature type="compositionally biased region" description="Pro residues" evidence="8">
    <location>
        <begin position="325"/>
        <end position="335"/>
    </location>
</feature>
<dbReference type="GO" id="GO:0016281">
    <property type="term" value="C:eukaryotic translation initiation factor 4F complex"/>
    <property type="evidence" value="ECO:0007669"/>
    <property type="project" value="TreeGrafter"/>
</dbReference>
<feature type="compositionally biased region" description="Low complexity" evidence="8">
    <location>
        <begin position="750"/>
        <end position="764"/>
    </location>
</feature>
<feature type="region of interest" description="Disordered" evidence="8">
    <location>
        <begin position="291"/>
        <end position="337"/>
    </location>
</feature>
<dbReference type="GO" id="GO:0003729">
    <property type="term" value="F:mRNA binding"/>
    <property type="evidence" value="ECO:0007669"/>
    <property type="project" value="TreeGrafter"/>
</dbReference>
<reference evidence="11" key="1">
    <citation type="submission" date="2015-09" db="EMBL/GenBank/DDBJ databases">
        <title>A glance on the miRNA biogenesis in marine bivalves.</title>
        <authorList>
            <person name="Rosani U."/>
            <person name="Pallavicini A."/>
            <person name="Venier P."/>
        </authorList>
    </citation>
    <scope>NUCLEOTIDE SEQUENCE</scope>
</reference>
<dbReference type="FunFam" id="1.25.40.180:FF:000001">
    <property type="entry name" value="Eukaryotic translation initiation factor 4 gamma, 3, putative"/>
    <property type="match status" value="1"/>
</dbReference>
<dbReference type="CDD" id="cd11559">
    <property type="entry name" value="W2_eIF4G1_like"/>
    <property type="match status" value="1"/>
</dbReference>
<dbReference type="PANTHER" id="PTHR23253:SF78">
    <property type="entry name" value="EUKARYOTIC TRANSLATION INITIATION FACTOR 4G1, ISOFORM B-RELATED"/>
    <property type="match status" value="1"/>
</dbReference>
<feature type="region of interest" description="Disordered" evidence="8">
    <location>
        <begin position="426"/>
        <end position="494"/>
    </location>
</feature>
<feature type="compositionally biased region" description="Polar residues" evidence="8">
    <location>
        <begin position="46"/>
        <end position="70"/>
    </location>
</feature>
<evidence type="ECO:0000256" key="6">
    <source>
        <dbReference type="ARBA" id="ARBA00022917"/>
    </source>
</evidence>
<dbReference type="PROSITE" id="PS51363">
    <property type="entry name" value="W2"/>
    <property type="match status" value="1"/>
</dbReference>
<feature type="compositionally biased region" description="Basic and acidic residues" evidence="8">
    <location>
        <begin position="609"/>
        <end position="623"/>
    </location>
</feature>
<dbReference type="FunFam" id="1.25.40.180:FF:000002">
    <property type="entry name" value="Eukaryotic translation initiation factor 4 gamma, 3, putative"/>
    <property type="match status" value="1"/>
</dbReference>
<evidence type="ECO:0000256" key="1">
    <source>
        <dbReference type="ARBA" id="ARBA00005775"/>
    </source>
</evidence>
<keyword evidence="2" id="KW-0396">Initiation factor</keyword>
<dbReference type="InterPro" id="IPR016024">
    <property type="entry name" value="ARM-type_fold"/>
</dbReference>
<feature type="compositionally biased region" description="Basic and acidic residues" evidence="8">
    <location>
        <begin position="657"/>
        <end position="672"/>
    </location>
</feature>
<sequence length="1672" mass="185286">RATSPCRPLTRRQSLGNKHRKGPFPGLNRFLFTLNEMSNVPKVKSPTPSQITGHTQQRSVTPRGTPNFNNWVPQEEQVQQQQQPQFYISQGGYFNPQQVQQQFLQQQVNPQQNYPHDISKQLNNQQLVQGQALAQQQNMYQQQQQRTPAPFYPQRPMQPPQQQRMQMPGQGQSQMYPTVMFMPPSTNMNSYGTQIIVQSQPGGQMQPMMQLPGGQRMPAPQPPYNMPTQQTVSSGGYSGMPPTSYQNTMTMYPLPTQRPPSAPGMTAPQPVIQKRERKILSIVDPNTGKDIISDVMSARSTTPGSTTGSGSGSRGQTPNESIEEPPAPGTSPPPEGEASAICAQFAAQVAATMRSGGGGGQHPAQMLPTEVPPQGVQSQPLVQTAPVVEPQSQPPIVTEENAANSMPQQQPIVNTQHVSAVQLPVENAPSLSSSKSNVHSQNNVEVVEATRTKSETPENVSSVDTLSNVQTNGISEDSSREATQELVSGSQDVNAVDLNVPSKVEAKVETKVISEPSNTKSEESVVKIEDRKQNPVVKSEENVLIQEVVKEESSSVDPVPDPKAIGEPAPVTATVVPREAKKESSKKKLKDLNKKEMEGSDMDAFMDVAHVKEEITPVEEKPVEQNPPQEKPEEEKTKKESVPEVSVEVPTVEIIVEDEKVQEENSKNREISECDSESDPSSKLKYTYKEDQWSPLNMEGKKLYDREFLLQLQFSKESTAKPKDMPDLPDIVIENPLLGGTASRSQRDNFSFSASHSQSSGFDFTPGYVKGTPSRGGGGGGGSITKRNSQQSHKRIPDRPSAQKVINLSSMQQEVKLHKAESAWKPTHKDTKETKDDKDENETKTEELYKKARGILNKLTPQKFQTLVKQMSELEITSEDHLQGVANLVFEKAIAEPGFSVAYASMCRYLTQIKVPSTKKSGEFVNFRAILLTKCQKEFEKDKAAEDDIEALRVKLKDAEESKKAEIEAEIVLTETNARRRSLGNIRFIGELFKLKMLTEPIMHECVFKLLNSKDEESLECLCKLLRTIGKELDSEKAKPRVDQYFQRMHKVIEEKKTSSRVRFMLQDVLELRMSNWVPRRDESNPKTIEQIHKEAQQEAQEKQLLVQSLNTQAKSGGGGGRGGRGGGGPRLGRDAGSMGATPDGWSTVAGPPSRRGERQTIDPARLRLSKQNVDENIQLGPGGGAGRFAGWQRGSSGGGARTSQEAEKTPGNRFSALSKPEDEGRSRYGVSPARDGGRGGRGFGRPVRVSQRASQEQEKESALAAARSIAGGQTTPREGPSRESSRGREPRESSLKEPEKPVEASVELTEAEMVKKAKAILDEYLHLQDIKEALICVEELNCPSLNHVFVSECINQVLERSTVARRHTGLLLHDLVKKPIITDKQYLQGLNSVLAYAEDMEIDIPKIYQYFGELIGPMVQDGSVPLSFLKEACQPLKESGKAGILVAEILHDASDREGHKKVGDLWKKSGLEWSDFVPEDQITQFLKDKKLEFTTRDGSTPTTPTVRMPLERIQENLQDLVVEKGVRNEEIFDWIEANLDDFTTKDKKFIRALMTAVCSSAITGRGNSAKVDATRITARGVILQKYLDHQAEFELQALYALQALVHKLEHPPGVLRTLFDTLYDEDIISEDAFNQWEASKDPAEQEGKGVAMKQVVQFFTWLREADDEVDS</sequence>
<evidence type="ECO:0000256" key="7">
    <source>
        <dbReference type="SAM" id="Coils"/>
    </source>
</evidence>
<organism evidence="11">
    <name type="scientific">Mytilus galloprovincialis</name>
    <name type="common">Mediterranean mussel</name>
    <dbReference type="NCBI Taxonomy" id="29158"/>
    <lineage>
        <taxon>Eukaryota</taxon>
        <taxon>Metazoa</taxon>
        <taxon>Spiralia</taxon>
        <taxon>Lophotrochozoa</taxon>
        <taxon>Mollusca</taxon>
        <taxon>Bivalvia</taxon>
        <taxon>Autobranchia</taxon>
        <taxon>Pteriomorphia</taxon>
        <taxon>Mytilida</taxon>
        <taxon>Mytiloidea</taxon>
        <taxon>Mytilidae</taxon>
        <taxon>Mytilinae</taxon>
        <taxon>Mytilus</taxon>
    </lineage>
</organism>
<feature type="compositionally biased region" description="Gly residues" evidence="8">
    <location>
        <begin position="1116"/>
        <end position="1131"/>
    </location>
</feature>
<dbReference type="PANTHER" id="PTHR23253">
    <property type="entry name" value="EUKARYOTIC TRANSLATION INITIATION FACTOR 4 GAMMA"/>
    <property type="match status" value="1"/>
</dbReference>
<dbReference type="InterPro" id="IPR003890">
    <property type="entry name" value="MIF4G-like_typ-3"/>
</dbReference>
<feature type="region of interest" description="Disordered" evidence="8">
    <location>
        <begin position="41"/>
        <end position="70"/>
    </location>
</feature>
<feature type="region of interest" description="Disordered" evidence="8">
    <location>
        <begin position="352"/>
        <end position="378"/>
    </location>
</feature>
<evidence type="ECO:0000313" key="11">
    <source>
        <dbReference type="EMBL" id="AMK01816.1"/>
    </source>
</evidence>
<evidence type="ECO:0000259" key="10">
    <source>
        <dbReference type="PROSITE" id="PS51366"/>
    </source>
</evidence>
<evidence type="ECO:0000256" key="4">
    <source>
        <dbReference type="ARBA" id="ARBA00022845"/>
    </source>
</evidence>
<feature type="region of interest" description="Disordered" evidence="8">
    <location>
        <begin position="1112"/>
        <end position="1305"/>
    </location>
</feature>
<dbReference type="SUPFAM" id="SSF48371">
    <property type="entry name" value="ARM repeat"/>
    <property type="match status" value="3"/>
</dbReference>
<evidence type="ECO:0000256" key="5">
    <source>
        <dbReference type="ARBA" id="ARBA00022884"/>
    </source>
</evidence>
<dbReference type="Pfam" id="PF02854">
    <property type="entry name" value="MIF4G"/>
    <property type="match status" value="1"/>
</dbReference>